<proteinExistence type="predicted"/>
<dbReference type="Proteomes" id="UP000054560">
    <property type="component" value="Unassembled WGS sequence"/>
</dbReference>
<dbReference type="GeneID" id="25917946"/>
<keyword evidence="1" id="KW-0812">Transmembrane</keyword>
<keyword evidence="1" id="KW-1133">Transmembrane helix</keyword>
<feature type="transmembrane region" description="Helical" evidence="1">
    <location>
        <begin position="33"/>
        <end position="56"/>
    </location>
</feature>
<feature type="non-terminal residue" evidence="2">
    <location>
        <position position="1"/>
    </location>
</feature>
<dbReference type="AlphaFoldDB" id="A0A0L0F018"/>
<reference evidence="2 3" key="1">
    <citation type="submission" date="2011-02" db="EMBL/GenBank/DDBJ databases">
        <title>The Genome Sequence of Sphaeroforma arctica JP610.</title>
        <authorList>
            <consortium name="The Broad Institute Genome Sequencing Platform"/>
            <person name="Russ C."/>
            <person name="Cuomo C."/>
            <person name="Young S.K."/>
            <person name="Zeng Q."/>
            <person name="Gargeya S."/>
            <person name="Alvarado L."/>
            <person name="Berlin A."/>
            <person name="Chapman S.B."/>
            <person name="Chen Z."/>
            <person name="Freedman E."/>
            <person name="Gellesch M."/>
            <person name="Goldberg J."/>
            <person name="Griggs A."/>
            <person name="Gujja S."/>
            <person name="Heilman E."/>
            <person name="Heiman D."/>
            <person name="Howarth C."/>
            <person name="Mehta T."/>
            <person name="Neiman D."/>
            <person name="Pearson M."/>
            <person name="Roberts A."/>
            <person name="Saif S."/>
            <person name="Shea T."/>
            <person name="Shenoy N."/>
            <person name="Sisk P."/>
            <person name="Stolte C."/>
            <person name="Sykes S."/>
            <person name="White J."/>
            <person name="Yandava C."/>
            <person name="Burger G."/>
            <person name="Gray M.W."/>
            <person name="Holland P.W.H."/>
            <person name="King N."/>
            <person name="Lang F.B.F."/>
            <person name="Roger A.J."/>
            <person name="Ruiz-Trillo I."/>
            <person name="Haas B."/>
            <person name="Nusbaum C."/>
            <person name="Birren B."/>
        </authorList>
    </citation>
    <scope>NUCLEOTIDE SEQUENCE [LARGE SCALE GENOMIC DNA]</scope>
    <source>
        <strain evidence="2 3">JP610</strain>
    </source>
</reference>
<sequence length="81" mass="8841">GYNTNLTTTAAVKLHQFTSGQREADRLLVRLHAFLYIPLLSKVPTAAAITGVFSLVKRMQEGSMYRDGTGASRSAMQTARP</sequence>
<evidence type="ECO:0000313" key="2">
    <source>
        <dbReference type="EMBL" id="KNC70037.1"/>
    </source>
</evidence>
<evidence type="ECO:0000256" key="1">
    <source>
        <dbReference type="SAM" id="Phobius"/>
    </source>
</evidence>
<keyword evidence="1" id="KW-0472">Membrane</keyword>
<evidence type="ECO:0000313" key="3">
    <source>
        <dbReference type="Proteomes" id="UP000054560"/>
    </source>
</evidence>
<name>A0A0L0F018_9EUKA</name>
<accession>A0A0L0F018</accession>
<organism evidence="2 3">
    <name type="scientific">Sphaeroforma arctica JP610</name>
    <dbReference type="NCBI Taxonomy" id="667725"/>
    <lineage>
        <taxon>Eukaryota</taxon>
        <taxon>Ichthyosporea</taxon>
        <taxon>Ichthyophonida</taxon>
        <taxon>Sphaeroforma</taxon>
    </lineage>
</organism>
<keyword evidence="3" id="KW-1185">Reference proteome</keyword>
<dbReference type="RefSeq" id="XP_014143939.1">
    <property type="nucleotide sequence ID" value="XM_014288464.1"/>
</dbReference>
<gene>
    <name evidence="2" type="ORF">SARC_17442</name>
</gene>
<protein>
    <submittedName>
        <fullName evidence="2">Uncharacterized protein</fullName>
    </submittedName>
</protein>
<feature type="non-terminal residue" evidence="2">
    <location>
        <position position="81"/>
    </location>
</feature>
<dbReference type="EMBL" id="KQ252380">
    <property type="protein sequence ID" value="KNC70037.1"/>
    <property type="molecule type" value="Genomic_DNA"/>
</dbReference>